<dbReference type="Pfam" id="PF01471">
    <property type="entry name" value="PG_binding_1"/>
    <property type="match status" value="1"/>
</dbReference>
<evidence type="ECO:0000256" key="2">
    <source>
        <dbReference type="ARBA" id="ARBA00005992"/>
    </source>
</evidence>
<dbReference type="InterPro" id="IPR036366">
    <property type="entry name" value="PGBDSf"/>
</dbReference>
<feature type="active site" description="Nucleophile" evidence="7">
    <location>
        <position position="442"/>
    </location>
</feature>
<dbReference type="AlphaFoldDB" id="A0A0D0PFP4"/>
<feature type="active site" description="Proton donor/acceptor" evidence="7">
    <location>
        <position position="423"/>
    </location>
</feature>
<dbReference type="SUPFAM" id="SSF141523">
    <property type="entry name" value="L,D-transpeptidase catalytic domain-like"/>
    <property type="match status" value="1"/>
</dbReference>
<evidence type="ECO:0000259" key="9">
    <source>
        <dbReference type="PROSITE" id="PS52029"/>
    </source>
</evidence>
<accession>A0A0D0PFP4</accession>
<dbReference type="InterPro" id="IPR002477">
    <property type="entry name" value="Peptidoglycan-bd-like"/>
</dbReference>
<dbReference type="SUPFAM" id="SSF47090">
    <property type="entry name" value="PGBD-like"/>
    <property type="match status" value="1"/>
</dbReference>
<dbReference type="PATRIC" id="fig|294.124.peg.368"/>
<comment type="caution">
    <text evidence="10">The sequence shown here is derived from an EMBL/GenBank/DDBJ whole genome shotgun (WGS) entry which is preliminary data.</text>
</comment>
<proteinExistence type="inferred from homology"/>
<evidence type="ECO:0000256" key="3">
    <source>
        <dbReference type="ARBA" id="ARBA00022679"/>
    </source>
</evidence>
<dbReference type="PANTHER" id="PTHR41533:SF2">
    <property type="entry name" value="BLR7131 PROTEIN"/>
    <property type="match status" value="1"/>
</dbReference>
<dbReference type="UniPathway" id="UPA00219"/>
<organism evidence="10 11">
    <name type="scientific">Pseudomonas fluorescens</name>
    <dbReference type="NCBI Taxonomy" id="294"/>
    <lineage>
        <taxon>Bacteria</taxon>
        <taxon>Pseudomonadati</taxon>
        <taxon>Pseudomonadota</taxon>
        <taxon>Gammaproteobacteria</taxon>
        <taxon>Pseudomonadales</taxon>
        <taxon>Pseudomonadaceae</taxon>
        <taxon>Pseudomonas</taxon>
    </lineage>
</organism>
<evidence type="ECO:0000256" key="8">
    <source>
        <dbReference type="SAM" id="SignalP"/>
    </source>
</evidence>
<dbReference type="CDD" id="cd16913">
    <property type="entry name" value="YkuD_like"/>
    <property type="match status" value="1"/>
</dbReference>
<dbReference type="RefSeq" id="WP_042728118.1">
    <property type="nucleotide sequence ID" value="NZ_JXNZ01000009.1"/>
</dbReference>
<dbReference type="Proteomes" id="UP000032101">
    <property type="component" value="Unassembled WGS sequence"/>
</dbReference>
<feature type="signal peptide" evidence="8">
    <location>
        <begin position="1"/>
        <end position="22"/>
    </location>
</feature>
<reference evidence="10 11" key="1">
    <citation type="submission" date="2015-01" db="EMBL/GenBank/DDBJ databases">
        <title>Draft Genome Sequence of the Biocontrol and Plant Growth-Promoting Rhizobacteria (PGPR) Pseudomonas fluorescens UM270.</title>
        <authorList>
            <person name="Hernandez-Salmeron J.E."/>
            <person name="Santoyo G."/>
            <person name="Moreno-Hagelsieb G."/>
            <person name="Hernandez-Leon R."/>
        </authorList>
    </citation>
    <scope>NUCLEOTIDE SEQUENCE [LARGE SCALE GENOMIC DNA]</scope>
    <source>
        <strain evidence="10 11">UM270</strain>
    </source>
</reference>
<dbReference type="Pfam" id="PF20142">
    <property type="entry name" value="Scaffold"/>
    <property type="match status" value="1"/>
</dbReference>
<keyword evidence="3" id="KW-0808">Transferase</keyword>
<dbReference type="Gene3D" id="1.10.101.10">
    <property type="entry name" value="PGBD-like superfamily/PGBD"/>
    <property type="match status" value="1"/>
</dbReference>
<keyword evidence="4 7" id="KW-0133">Cell shape</keyword>
<evidence type="ECO:0000313" key="10">
    <source>
        <dbReference type="EMBL" id="KIQ61164.1"/>
    </source>
</evidence>
<dbReference type="InterPro" id="IPR005490">
    <property type="entry name" value="LD_TPept_cat_dom"/>
</dbReference>
<dbReference type="Gene3D" id="2.40.440.10">
    <property type="entry name" value="L,D-transpeptidase catalytic domain-like"/>
    <property type="match status" value="1"/>
</dbReference>
<dbReference type="OrthoDB" id="9778545at2"/>
<feature type="chain" id="PRO_5002235296" evidence="8">
    <location>
        <begin position="23"/>
        <end position="520"/>
    </location>
</feature>
<dbReference type="GO" id="GO:0009252">
    <property type="term" value="P:peptidoglycan biosynthetic process"/>
    <property type="evidence" value="ECO:0007669"/>
    <property type="project" value="UniProtKB-UniPathway"/>
</dbReference>
<dbReference type="GO" id="GO:0071555">
    <property type="term" value="P:cell wall organization"/>
    <property type="evidence" value="ECO:0007669"/>
    <property type="project" value="UniProtKB-UniRule"/>
</dbReference>
<keyword evidence="8" id="KW-0732">Signal</keyword>
<sequence length="520" mass="58285">MFKKSACYLSLLLLTAPLVATAEDGDPALVQTTLAQLSVTCPEVAASVDFSTMINLQAFYQQNAGQEVWSTDERLEALHQQLQQLADDGLDPARYGLPAAGSLQGAHCVDIAITQRYLQALYELRFGYLPQDRLEPVWKADPQAVDRPALVLAIAVPGVQDLPKAFEQARPNLELYRNLRSLYARLRQQPLSDWQPVPGGPLLQPDKQDARIPALAQRLYNEGYLSAPPTVDDEHYSPTLVDAMKRFQLQHSLQADGVVGPWTVTELNISPAMRREQLRINLERMRWLAQDLEPDSVLVNVAAAQLTVYQGGAPVWQTRTQVGRAQRQTPLLKSRVTRLTLNPTWTIPPTIMREDKLPEIRRDPEFLNRHNLKILDRDGLPLTAEQIDWEHPGNLMLRQDPGPKNPLGKMAVRFPNPFSVYLHDTPSQALFSKGPRAFSSGCVRIEQVLHLRDLLVTPAERARTDTLLATELTHEFRLAKPMPILLGYWTVQADNQGQAVYIPDVYGRDAPLSAARGRAL</sequence>
<comment type="pathway">
    <text evidence="1 7">Cell wall biogenesis; peptidoglycan biosynthesis.</text>
</comment>
<dbReference type="PROSITE" id="PS52029">
    <property type="entry name" value="LD_TPASE"/>
    <property type="match status" value="1"/>
</dbReference>
<dbReference type="InterPro" id="IPR052905">
    <property type="entry name" value="LD-transpeptidase_YkuD-like"/>
</dbReference>
<evidence type="ECO:0000313" key="11">
    <source>
        <dbReference type="Proteomes" id="UP000032101"/>
    </source>
</evidence>
<dbReference type="GO" id="GO:0008360">
    <property type="term" value="P:regulation of cell shape"/>
    <property type="evidence" value="ECO:0007669"/>
    <property type="project" value="UniProtKB-UniRule"/>
</dbReference>
<dbReference type="GO" id="GO:0016740">
    <property type="term" value="F:transferase activity"/>
    <property type="evidence" value="ECO:0007669"/>
    <property type="project" value="UniProtKB-KW"/>
</dbReference>
<comment type="similarity">
    <text evidence="2">Belongs to the YkuD family.</text>
</comment>
<evidence type="ECO:0000256" key="6">
    <source>
        <dbReference type="ARBA" id="ARBA00023316"/>
    </source>
</evidence>
<evidence type="ECO:0000256" key="5">
    <source>
        <dbReference type="ARBA" id="ARBA00022984"/>
    </source>
</evidence>
<keyword evidence="6 7" id="KW-0961">Cell wall biogenesis/degradation</keyword>
<evidence type="ECO:0000256" key="1">
    <source>
        <dbReference type="ARBA" id="ARBA00004752"/>
    </source>
</evidence>
<gene>
    <name evidence="10" type="ORF">RL74_01800</name>
</gene>
<evidence type="ECO:0000256" key="4">
    <source>
        <dbReference type="ARBA" id="ARBA00022960"/>
    </source>
</evidence>
<dbReference type="EMBL" id="JXNZ01000009">
    <property type="protein sequence ID" value="KIQ61164.1"/>
    <property type="molecule type" value="Genomic_DNA"/>
</dbReference>
<dbReference type="InterPro" id="IPR036365">
    <property type="entry name" value="PGBD-like_sf"/>
</dbReference>
<protein>
    <submittedName>
        <fullName evidence="10">Peptidoglycan-binding protein</fullName>
    </submittedName>
</protein>
<dbReference type="InterPro" id="IPR045380">
    <property type="entry name" value="LD_TPept_scaffold_dom"/>
</dbReference>
<dbReference type="Pfam" id="PF03734">
    <property type="entry name" value="YkuD"/>
    <property type="match status" value="1"/>
</dbReference>
<keyword evidence="5 7" id="KW-0573">Peptidoglycan synthesis</keyword>
<feature type="domain" description="L,D-TPase catalytic" evidence="9">
    <location>
        <begin position="295"/>
        <end position="469"/>
    </location>
</feature>
<dbReference type="InterPro" id="IPR038063">
    <property type="entry name" value="Transpep_catalytic_dom"/>
</dbReference>
<name>A0A0D0PFP4_PSEFL</name>
<evidence type="ECO:0000256" key="7">
    <source>
        <dbReference type="PROSITE-ProRule" id="PRU01373"/>
    </source>
</evidence>
<dbReference type="GO" id="GO:0004180">
    <property type="term" value="F:carboxypeptidase activity"/>
    <property type="evidence" value="ECO:0007669"/>
    <property type="project" value="UniProtKB-ARBA"/>
</dbReference>
<dbReference type="PANTHER" id="PTHR41533">
    <property type="entry name" value="L,D-TRANSPEPTIDASE HI_1667-RELATED"/>
    <property type="match status" value="1"/>
</dbReference>